<dbReference type="InterPro" id="IPR036291">
    <property type="entry name" value="NAD(P)-bd_dom_sf"/>
</dbReference>
<dbReference type="PANTHER" id="PTHR43477:SF1">
    <property type="entry name" value="DIHYDROANTICAPSIN 7-DEHYDROGENASE"/>
    <property type="match status" value="1"/>
</dbReference>
<dbReference type="SUPFAM" id="SSF51735">
    <property type="entry name" value="NAD(P)-binding Rossmann-fold domains"/>
    <property type="match status" value="1"/>
</dbReference>
<comment type="caution">
    <text evidence="3">The sequence shown here is derived from an EMBL/GenBank/DDBJ whole genome shotgun (WGS) entry which is preliminary data.</text>
</comment>
<dbReference type="PANTHER" id="PTHR43477">
    <property type="entry name" value="DIHYDROANTICAPSIN 7-DEHYDROGENASE"/>
    <property type="match status" value="1"/>
</dbReference>
<proteinExistence type="inferred from homology"/>
<evidence type="ECO:0000256" key="1">
    <source>
        <dbReference type="ARBA" id="ARBA00006484"/>
    </source>
</evidence>
<dbReference type="InterPro" id="IPR020904">
    <property type="entry name" value="Sc_DH/Rdtase_CS"/>
</dbReference>
<dbReference type="RefSeq" id="WP_318596063.1">
    <property type="nucleotide sequence ID" value="NZ_JAWSTH010000009.1"/>
</dbReference>
<dbReference type="EMBL" id="JAWSTH010000009">
    <property type="protein sequence ID" value="MDW5593804.1"/>
    <property type="molecule type" value="Genomic_DNA"/>
</dbReference>
<dbReference type="InterPro" id="IPR051122">
    <property type="entry name" value="SDR_DHRS6-like"/>
</dbReference>
<evidence type="ECO:0000313" key="4">
    <source>
        <dbReference type="Proteomes" id="UP001284601"/>
    </source>
</evidence>
<dbReference type="PRINTS" id="PR00081">
    <property type="entry name" value="GDHRDH"/>
</dbReference>
<evidence type="ECO:0000256" key="2">
    <source>
        <dbReference type="ARBA" id="ARBA00023002"/>
    </source>
</evidence>
<comment type="similarity">
    <text evidence="1">Belongs to the short-chain dehydrogenases/reductases (SDR) family.</text>
</comment>
<reference evidence="3 4" key="2">
    <citation type="submission" date="2023-10" db="EMBL/GenBank/DDBJ databases">
        <authorList>
            <person name="Han X.F."/>
        </authorList>
    </citation>
    <scope>NUCLEOTIDE SEQUENCE [LARGE SCALE GENOMIC DNA]</scope>
    <source>
        <strain evidence="3 4">KCTC 39840</strain>
    </source>
</reference>
<organism evidence="3 4">
    <name type="scientific">Conexibacter stalactiti</name>
    <dbReference type="NCBI Taxonomy" id="1940611"/>
    <lineage>
        <taxon>Bacteria</taxon>
        <taxon>Bacillati</taxon>
        <taxon>Actinomycetota</taxon>
        <taxon>Thermoleophilia</taxon>
        <taxon>Solirubrobacterales</taxon>
        <taxon>Conexibacteraceae</taxon>
        <taxon>Conexibacter</taxon>
    </lineage>
</organism>
<dbReference type="InterPro" id="IPR002347">
    <property type="entry name" value="SDR_fam"/>
</dbReference>
<dbReference type="Gene3D" id="3.40.50.720">
    <property type="entry name" value="NAD(P)-binding Rossmann-like Domain"/>
    <property type="match status" value="1"/>
</dbReference>
<dbReference type="Pfam" id="PF13561">
    <property type="entry name" value="adh_short_C2"/>
    <property type="match status" value="1"/>
</dbReference>
<dbReference type="PROSITE" id="PS00061">
    <property type="entry name" value="ADH_SHORT"/>
    <property type="match status" value="1"/>
</dbReference>
<reference evidence="4" key="1">
    <citation type="submission" date="2023-07" db="EMBL/GenBank/DDBJ databases">
        <title>Conexibacter stalactiti sp. nov., isolated from stalactites in a lava cave and emended description of the genus Conexibacter.</title>
        <authorList>
            <person name="Lee S.D."/>
        </authorList>
    </citation>
    <scope>NUCLEOTIDE SEQUENCE [LARGE SCALE GENOMIC DNA]</scope>
    <source>
        <strain evidence="4">KCTC 39840</strain>
    </source>
</reference>
<keyword evidence="2" id="KW-0560">Oxidoreductase</keyword>
<keyword evidence="4" id="KW-1185">Reference proteome</keyword>
<gene>
    <name evidence="3" type="ORF">R7226_05630</name>
</gene>
<sequence length="244" mass="25194">MTSAAPLQGRAVALAGAGGSLGPIVARALADAGATVALADRTQDHLDPLVAELGLPAERVDARALDLLDAEQTNAWAAHLADRFGRVDGLVHAVGGWRGGRSLAEAPQDDWSFLEGLLIRTTQNTSRAFHSALSASGRGRFVLVSAKQAVRPTGSNAAYAAAKAAAEAWTYALAEEFGAARSGATANVVAIAALVTPSMRAESPEKEFLTFTDADEVAAAIAYLLSDAARKVNGQRLALYDATT</sequence>
<dbReference type="Proteomes" id="UP001284601">
    <property type="component" value="Unassembled WGS sequence"/>
</dbReference>
<dbReference type="CDD" id="cd05233">
    <property type="entry name" value="SDR_c"/>
    <property type="match status" value="1"/>
</dbReference>
<accession>A0ABU4HM60</accession>
<name>A0ABU4HM60_9ACTN</name>
<protein>
    <submittedName>
        <fullName evidence="3">SDR family oxidoreductase</fullName>
    </submittedName>
</protein>
<evidence type="ECO:0000313" key="3">
    <source>
        <dbReference type="EMBL" id="MDW5593804.1"/>
    </source>
</evidence>